<dbReference type="HOGENOM" id="CLU_3187426_0_0_10"/>
<organism evidence="1 2">
    <name type="scientific">Hoylesella oralis ATCC 33269</name>
    <dbReference type="NCBI Taxonomy" id="873533"/>
    <lineage>
        <taxon>Bacteria</taxon>
        <taxon>Pseudomonadati</taxon>
        <taxon>Bacteroidota</taxon>
        <taxon>Bacteroidia</taxon>
        <taxon>Bacteroidales</taxon>
        <taxon>Prevotellaceae</taxon>
        <taxon>Hoylesella</taxon>
    </lineage>
</organism>
<dbReference type="EMBL" id="AEPE02000002">
    <property type="protein sequence ID" value="EFZ38331.1"/>
    <property type="molecule type" value="Genomic_DNA"/>
</dbReference>
<keyword evidence="2" id="KW-1185">Reference proteome</keyword>
<dbReference type="Proteomes" id="UP000005580">
    <property type="component" value="Unassembled WGS sequence"/>
</dbReference>
<evidence type="ECO:0000313" key="2">
    <source>
        <dbReference type="Proteomes" id="UP000005580"/>
    </source>
</evidence>
<sequence>MRGSSSFSHNLWKTGYNIHHSNLLSKWYKKNSGLQTKEKSNKIEEI</sequence>
<proteinExistence type="predicted"/>
<name>E7RLG6_9BACT</name>
<evidence type="ECO:0000313" key="1">
    <source>
        <dbReference type="EMBL" id="EFZ38331.1"/>
    </source>
</evidence>
<protein>
    <submittedName>
        <fullName evidence="1">Uncharacterized protein</fullName>
    </submittedName>
</protein>
<gene>
    <name evidence="1" type="ORF">HMPREF0663_10700</name>
</gene>
<accession>E7RLG6</accession>
<reference evidence="1" key="1">
    <citation type="submission" date="2011-01" db="EMBL/GenBank/DDBJ databases">
        <authorList>
            <person name="Muzny D."/>
            <person name="Qin X."/>
            <person name="Buhay C."/>
            <person name="Dugan-Rocha S."/>
            <person name="Ding Y."/>
            <person name="Chen G."/>
            <person name="Hawes A."/>
            <person name="Holder M."/>
            <person name="Jhangiani S."/>
            <person name="Johnson A."/>
            <person name="Khan Z."/>
            <person name="Li Z."/>
            <person name="Liu W."/>
            <person name="Liu X."/>
            <person name="Perez L."/>
            <person name="Shen H."/>
            <person name="Wang Q."/>
            <person name="Watt J."/>
            <person name="Xi L."/>
            <person name="Xin Y."/>
            <person name="Zhou J."/>
            <person name="Deng J."/>
            <person name="Jiang H."/>
            <person name="Liu Y."/>
            <person name="Qu J."/>
            <person name="Song X.-Z."/>
            <person name="Zhang L."/>
            <person name="Villasana D."/>
            <person name="Johnson A."/>
            <person name="Liu J."/>
            <person name="Liyanage D."/>
            <person name="Lorensuhewa L."/>
            <person name="Robinson T."/>
            <person name="Song A."/>
            <person name="Song B.-B."/>
            <person name="Dinh H."/>
            <person name="Thornton R."/>
            <person name="Coyle M."/>
            <person name="Francisco L."/>
            <person name="Jackson L."/>
            <person name="Javaid M."/>
            <person name="Korchina V."/>
            <person name="Kovar C."/>
            <person name="Mata R."/>
            <person name="Mathew T."/>
            <person name="Ngo R."/>
            <person name="Nguyen L."/>
            <person name="Nguyen N."/>
            <person name="Okwuonu G."/>
            <person name="Ongeri F."/>
            <person name="Pham C."/>
            <person name="Simmons D."/>
            <person name="Wilczek-Boney K."/>
            <person name="Hale W."/>
            <person name="Jakkamsetti A."/>
            <person name="Pham P."/>
            <person name="Ruth R."/>
            <person name="San Lucas F."/>
            <person name="Warren J."/>
            <person name="Zhang J."/>
            <person name="Zhao Z."/>
            <person name="Zhou C."/>
            <person name="Zhu D."/>
            <person name="Lee S."/>
            <person name="Bess C."/>
            <person name="Blankenburg K."/>
            <person name="Forbes L."/>
            <person name="Fu Q."/>
            <person name="Gubbala S."/>
            <person name="Hirani K."/>
            <person name="Jayaseelan J.C."/>
            <person name="Lara F."/>
            <person name="Munidasa M."/>
            <person name="Palculict T."/>
            <person name="Patil S."/>
            <person name="Pu L.-L."/>
            <person name="Saada N."/>
            <person name="Tang L."/>
            <person name="Weissenberger G."/>
            <person name="Zhu Y."/>
            <person name="Hemphill L."/>
            <person name="Shang Y."/>
            <person name="Youmans B."/>
            <person name="Ayvaz T."/>
            <person name="Ross M."/>
            <person name="Santibanez J."/>
            <person name="Aqrawi P."/>
            <person name="Gross S."/>
            <person name="Joshi V."/>
            <person name="Fowler G."/>
            <person name="Nazareth L."/>
            <person name="Reid J."/>
            <person name="Worley K."/>
            <person name="Petrosino J."/>
            <person name="Highlander S."/>
            <person name="Gibbs R."/>
        </authorList>
    </citation>
    <scope>NUCLEOTIDE SEQUENCE [LARGE SCALE GENOMIC DNA]</scope>
    <source>
        <strain evidence="1">ATCC 33269</strain>
    </source>
</reference>
<dbReference type="AlphaFoldDB" id="E7RLG6"/>
<comment type="caution">
    <text evidence="1">The sequence shown here is derived from an EMBL/GenBank/DDBJ whole genome shotgun (WGS) entry which is preliminary data.</text>
</comment>